<gene>
    <name evidence="3" type="ORF">Zmor_016878</name>
</gene>
<dbReference type="CDD" id="cd00038">
    <property type="entry name" value="CAP_ED"/>
    <property type="match status" value="1"/>
</dbReference>
<feature type="transmembrane region" description="Helical" evidence="1">
    <location>
        <begin position="132"/>
        <end position="151"/>
    </location>
</feature>
<dbReference type="InterPro" id="IPR018490">
    <property type="entry name" value="cNMP-bd_dom_sf"/>
</dbReference>
<name>A0AA38MC15_9CUCU</name>
<feature type="transmembrane region" description="Helical" evidence="1">
    <location>
        <begin position="273"/>
        <end position="295"/>
    </location>
</feature>
<dbReference type="PANTHER" id="PTHR45689:SF14">
    <property type="entry name" value="CYCLIC NUCLEOTIDE-GATED CATION CHANNEL SUBUNIT A-LIKE PROTEIN"/>
    <property type="match status" value="1"/>
</dbReference>
<evidence type="ECO:0000313" key="4">
    <source>
        <dbReference type="Proteomes" id="UP001168821"/>
    </source>
</evidence>
<accession>A0AA38MC15</accession>
<evidence type="ECO:0000313" key="3">
    <source>
        <dbReference type="EMBL" id="KAJ3650799.1"/>
    </source>
</evidence>
<sequence length="627" mass="73765">MKFDSLMRTKPSTELTSDVSTVKQKFFKSKRNSELWLENPQMPLPVRFSRQHRCDLPQDPRILENTNSPYATFSQKLCLWILNFTTIDVDCVDSSYVRSYAAFINERRRHLNNANYRFIIHPFSKFEKCKQIVMLVFWFSALVLQSYIGTFDEKDLYFRKSMAMLHAIFIINVILLVDIGIRFCTGYTVATTRSVILHRRLIVHHYLKTFFFFDFVATIGYMLFYFIPTFDKSTLIFLYQLHAARLPRLATFFRKLSGLLQEHRVRETVRVPVMLLMLGLTLLHYLTCLAARVGVYQRLYDVPRQLSWLHEYKKIAAKQAFAKNIHMNTIDIPAHRLYLLYMTVTSCHFFGAGTSIYRTRDNIERFSLSLTLMSGLAFYIYCLARILRLFGVLNISEMKFESLRIQAESYMVHKSFPQQLKKRIFKYYDYKYNNKFFSEQEVLGTLSEHLKMEVLLYSCRNLIQRVHAFKGLTRSDVGCILAQLKQEIFVPGDTILNSTEDTGCIYFILLGTCGIITLRGKEVMHIEDGDFFGNILEPKEFGAENILYSVLALEMVEVYKLEPEDLNYCARTHPRIKDKLESIEKAKYRRYINLFRAEDDEDTTGDILRELRKKKILEQGLHRSLFE</sequence>
<feature type="transmembrane region" description="Helical" evidence="1">
    <location>
        <begin position="376"/>
        <end position="395"/>
    </location>
</feature>
<dbReference type="Proteomes" id="UP001168821">
    <property type="component" value="Unassembled WGS sequence"/>
</dbReference>
<dbReference type="PROSITE" id="PS50042">
    <property type="entry name" value="CNMP_BINDING_3"/>
    <property type="match status" value="1"/>
</dbReference>
<evidence type="ECO:0000256" key="1">
    <source>
        <dbReference type="SAM" id="Phobius"/>
    </source>
</evidence>
<keyword evidence="1" id="KW-0812">Transmembrane</keyword>
<reference evidence="3" key="1">
    <citation type="journal article" date="2023" name="G3 (Bethesda)">
        <title>Whole genome assemblies of Zophobas morio and Tenebrio molitor.</title>
        <authorList>
            <person name="Kaur S."/>
            <person name="Stinson S.A."/>
            <person name="diCenzo G.C."/>
        </authorList>
    </citation>
    <scope>NUCLEOTIDE SEQUENCE</scope>
    <source>
        <strain evidence="3">QUZm001</strain>
    </source>
</reference>
<comment type="caution">
    <text evidence="3">The sequence shown here is derived from an EMBL/GenBank/DDBJ whole genome shotgun (WGS) entry which is preliminary data.</text>
</comment>
<dbReference type="InterPro" id="IPR000595">
    <property type="entry name" value="cNMP-bd_dom"/>
</dbReference>
<feature type="domain" description="Cyclic nucleotide-binding" evidence="2">
    <location>
        <begin position="468"/>
        <end position="535"/>
    </location>
</feature>
<dbReference type="GO" id="GO:0035725">
    <property type="term" value="P:sodium ion transmembrane transport"/>
    <property type="evidence" value="ECO:0007669"/>
    <property type="project" value="TreeGrafter"/>
</dbReference>
<proteinExistence type="predicted"/>
<feature type="transmembrane region" description="Helical" evidence="1">
    <location>
        <begin position="206"/>
        <end position="227"/>
    </location>
</feature>
<dbReference type="InterPro" id="IPR051413">
    <property type="entry name" value="K/Na_HCN_channel"/>
</dbReference>
<dbReference type="Gene3D" id="1.10.287.630">
    <property type="entry name" value="Helix hairpin bin"/>
    <property type="match status" value="1"/>
</dbReference>
<dbReference type="GO" id="GO:0003254">
    <property type="term" value="P:regulation of membrane depolarization"/>
    <property type="evidence" value="ECO:0007669"/>
    <property type="project" value="TreeGrafter"/>
</dbReference>
<dbReference type="EMBL" id="JALNTZ010000005">
    <property type="protein sequence ID" value="KAJ3650799.1"/>
    <property type="molecule type" value="Genomic_DNA"/>
</dbReference>
<dbReference type="InterPro" id="IPR014710">
    <property type="entry name" value="RmlC-like_jellyroll"/>
</dbReference>
<dbReference type="Gene3D" id="2.60.120.10">
    <property type="entry name" value="Jelly Rolls"/>
    <property type="match status" value="1"/>
</dbReference>
<dbReference type="GO" id="GO:0005249">
    <property type="term" value="F:voltage-gated potassium channel activity"/>
    <property type="evidence" value="ECO:0007669"/>
    <property type="project" value="TreeGrafter"/>
</dbReference>
<dbReference type="PANTHER" id="PTHR45689">
    <property type="entry name" value="I[[H]] CHANNEL, ISOFORM E"/>
    <property type="match status" value="1"/>
</dbReference>
<dbReference type="GO" id="GO:0098855">
    <property type="term" value="C:HCN channel complex"/>
    <property type="evidence" value="ECO:0007669"/>
    <property type="project" value="TreeGrafter"/>
</dbReference>
<protein>
    <recommendedName>
        <fullName evidence="2">Cyclic nucleotide-binding domain-containing protein</fullName>
    </recommendedName>
</protein>
<organism evidence="3 4">
    <name type="scientific">Zophobas morio</name>
    <dbReference type="NCBI Taxonomy" id="2755281"/>
    <lineage>
        <taxon>Eukaryota</taxon>
        <taxon>Metazoa</taxon>
        <taxon>Ecdysozoa</taxon>
        <taxon>Arthropoda</taxon>
        <taxon>Hexapoda</taxon>
        <taxon>Insecta</taxon>
        <taxon>Pterygota</taxon>
        <taxon>Neoptera</taxon>
        <taxon>Endopterygota</taxon>
        <taxon>Coleoptera</taxon>
        <taxon>Polyphaga</taxon>
        <taxon>Cucujiformia</taxon>
        <taxon>Tenebrionidae</taxon>
        <taxon>Zophobas</taxon>
    </lineage>
</organism>
<keyword evidence="1" id="KW-0472">Membrane</keyword>
<dbReference type="AlphaFoldDB" id="A0AA38MC15"/>
<evidence type="ECO:0000259" key="2">
    <source>
        <dbReference type="PROSITE" id="PS50042"/>
    </source>
</evidence>
<feature type="transmembrane region" description="Helical" evidence="1">
    <location>
        <begin position="163"/>
        <end position="185"/>
    </location>
</feature>
<keyword evidence="1" id="KW-1133">Transmembrane helix</keyword>
<dbReference type="SUPFAM" id="SSF51206">
    <property type="entry name" value="cAMP-binding domain-like"/>
    <property type="match status" value="1"/>
</dbReference>
<keyword evidence="4" id="KW-1185">Reference proteome</keyword>